<dbReference type="PANTHER" id="PTHR22950">
    <property type="entry name" value="AMINO ACID TRANSPORTER"/>
    <property type="match status" value="1"/>
</dbReference>
<feature type="transmembrane region" description="Helical" evidence="7">
    <location>
        <begin position="321"/>
        <end position="341"/>
    </location>
</feature>
<sequence>MAVLQQLRAKVRARCDRYPGVFGGPYSEIGARCHYPGSEDCHISNSGSSGSSSSSSSSSIGPVPDIETLTVLSPALTALRPKERNPTMADDIYGDRLSLTTWTTFETTSPSRAPSTDNFRLGRTLSLLIPWRKRSRHRNSDTKSNINSSDSGRTQVQNEELHRPSLSLKNMTFLMSGELIGLALHSFPQVFEVLGVATGMATLFTIAAMYWYTSMVCWKLCLRHPEARSVSDVGRIVFGKLCPRFGQWFTASVWALGVLIILAVHIRAGGEIFDVIIEGSPNAQHALRILPQGGAFIGYLVCGILCFACALPRKPLFLSRFIGLASMCTLLTAPLCTAFFLRYGTKEHANLGGAEAALASATATATSSTMHWWWNGSSDSVAKMLAILHMTFAFLGQPSCPTFIADMAEPRDFPKALAGSLSVQLASFASYGTVCYWAVGSAAMTSPVFKALPGKATGLTVVIFMMPATVGQAALFGSLLARFLWHTSRLEDWAPPGSRWWKRQGSWAAMQAFMWTLSGSIIKVVPQFDSLLALVASIPGSYLFYVLWCLAWLRMFRADHLQALGRCTRPKRAVVLDASVNVVNFAAGIFVLGAGTAAAVAFISRSASG</sequence>
<proteinExistence type="inferred from homology"/>
<keyword evidence="3 7" id="KW-0812">Transmembrane</keyword>
<feature type="transmembrane region" description="Helical" evidence="7">
    <location>
        <begin position="193"/>
        <end position="213"/>
    </location>
</feature>
<feature type="region of interest" description="Disordered" evidence="6">
    <location>
        <begin position="42"/>
        <end position="63"/>
    </location>
</feature>
<evidence type="ECO:0000259" key="8">
    <source>
        <dbReference type="Pfam" id="PF01490"/>
    </source>
</evidence>
<keyword evidence="5 7" id="KW-0472">Membrane</keyword>
<accession>A0A9P4YU88</accession>
<feature type="transmembrane region" description="Helical" evidence="7">
    <location>
        <begin position="248"/>
        <end position="269"/>
    </location>
</feature>
<feature type="domain" description="Amino acid transporter transmembrane" evidence="8">
    <location>
        <begin position="167"/>
        <end position="569"/>
    </location>
</feature>
<feature type="transmembrane region" description="Helical" evidence="7">
    <location>
        <begin position="506"/>
        <end position="525"/>
    </location>
</feature>
<feature type="transmembrane region" description="Helical" evidence="7">
    <location>
        <begin position="459"/>
        <end position="485"/>
    </location>
</feature>
<keyword evidence="4 7" id="KW-1133">Transmembrane helix</keyword>
<evidence type="ECO:0000256" key="2">
    <source>
        <dbReference type="ARBA" id="ARBA00008066"/>
    </source>
</evidence>
<dbReference type="PANTHER" id="PTHR22950:SF20">
    <property type="entry name" value="AMINO ACID TRANSPORTER (EUROFUNG)"/>
    <property type="match status" value="1"/>
</dbReference>
<dbReference type="AlphaFoldDB" id="A0A9P4YU88"/>
<feature type="transmembrane region" description="Helical" evidence="7">
    <location>
        <begin position="289"/>
        <end position="309"/>
    </location>
</feature>
<dbReference type="EMBL" id="JAANYQ010000011">
    <property type="protein sequence ID" value="KAF4121884.1"/>
    <property type="molecule type" value="Genomic_DNA"/>
</dbReference>
<evidence type="ECO:0000256" key="5">
    <source>
        <dbReference type="ARBA" id="ARBA00023136"/>
    </source>
</evidence>
<comment type="subcellular location">
    <subcellularLocation>
        <location evidence="1">Membrane</location>
        <topology evidence="1">Multi-pass membrane protein</topology>
    </subcellularLocation>
</comment>
<evidence type="ECO:0000256" key="4">
    <source>
        <dbReference type="ARBA" id="ARBA00022989"/>
    </source>
</evidence>
<gene>
    <name evidence="9" type="ORF">GMORB2_1724</name>
</gene>
<dbReference type="GO" id="GO:0016020">
    <property type="term" value="C:membrane"/>
    <property type="evidence" value="ECO:0007669"/>
    <property type="project" value="UniProtKB-SubCell"/>
</dbReference>
<feature type="transmembrane region" description="Helical" evidence="7">
    <location>
        <begin position="416"/>
        <end position="439"/>
    </location>
</feature>
<dbReference type="GO" id="GO:0015179">
    <property type="term" value="F:L-amino acid transmembrane transporter activity"/>
    <property type="evidence" value="ECO:0007669"/>
    <property type="project" value="TreeGrafter"/>
</dbReference>
<feature type="transmembrane region" description="Helical" evidence="7">
    <location>
        <begin position="531"/>
        <end position="553"/>
    </location>
</feature>
<evidence type="ECO:0000256" key="3">
    <source>
        <dbReference type="ARBA" id="ARBA00022692"/>
    </source>
</evidence>
<evidence type="ECO:0000256" key="1">
    <source>
        <dbReference type="ARBA" id="ARBA00004141"/>
    </source>
</evidence>
<dbReference type="GeneID" id="55967954"/>
<feature type="compositionally biased region" description="Polar residues" evidence="6">
    <location>
        <begin position="142"/>
        <end position="158"/>
    </location>
</feature>
<feature type="region of interest" description="Disordered" evidence="6">
    <location>
        <begin position="135"/>
        <end position="160"/>
    </location>
</feature>
<comment type="caution">
    <text evidence="9">The sequence shown here is derived from an EMBL/GenBank/DDBJ whole genome shotgun (WGS) entry which is preliminary data.</text>
</comment>
<dbReference type="InterPro" id="IPR013057">
    <property type="entry name" value="AA_transpt_TM"/>
</dbReference>
<feature type="compositionally biased region" description="Low complexity" evidence="6">
    <location>
        <begin position="44"/>
        <end position="59"/>
    </location>
</feature>
<feature type="transmembrane region" description="Helical" evidence="7">
    <location>
        <begin position="574"/>
        <end position="603"/>
    </location>
</feature>
<dbReference type="Proteomes" id="UP000749293">
    <property type="component" value="Unassembled WGS sequence"/>
</dbReference>
<evidence type="ECO:0000256" key="6">
    <source>
        <dbReference type="SAM" id="MobiDB-lite"/>
    </source>
</evidence>
<keyword evidence="10" id="KW-1185">Reference proteome</keyword>
<evidence type="ECO:0000313" key="9">
    <source>
        <dbReference type="EMBL" id="KAF4121884.1"/>
    </source>
</evidence>
<reference evidence="9" key="1">
    <citation type="submission" date="2020-03" db="EMBL/GenBank/DDBJ databases">
        <title>Site-based positive gene gene selection in Geosmithia morbida across the United States reveals a broad range of putative effectors and factors for local host and environmental adapation.</title>
        <authorList>
            <person name="Onufrak A."/>
            <person name="Murdoch R.W."/>
            <person name="Gazis R."/>
            <person name="Huff M."/>
            <person name="Staton M."/>
            <person name="Klingeman W."/>
            <person name="Hadziabdic D."/>
        </authorList>
    </citation>
    <scope>NUCLEOTIDE SEQUENCE</scope>
    <source>
        <strain evidence="9">1262</strain>
    </source>
</reference>
<dbReference type="RefSeq" id="XP_035320536.1">
    <property type="nucleotide sequence ID" value="XM_035463705.1"/>
</dbReference>
<organism evidence="9 10">
    <name type="scientific">Geosmithia morbida</name>
    <dbReference type="NCBI Taxonomy" id="1094350"/>
    <lineage>
        <taxon>Eukaryota</taxon>
        <taxon>Fungi</taxon>
        <taxon>Dikarya</taxon>
        <taxon>Ascomycota</taxon>
        <taxon>Pezizomycotina</taxon>
        <taxon>Sordariomycetes</taxon>
        <taxon>Hypocreomycetidae</taxon>
        <taxon>Hypocreales</taxon>
        <taxon>Bionectriaceae</taxon>
        <taxon>Geosmithia</taxon>
    </lineage>
</organism>
<evidence type="ECO:0000313" key="10">
    <source>
        <dbReference type="Proteomes" id="UP000749293"/>
    </source>
</evidence>
<dbReference type="Pfam" id="PF01490">
    <property type="entry name" value="Aa_trans"/>
    <property type="match status" value="1"/>
</dbReference>
<protein>
    <submittedName>
        <fullName evidence="9">Amino acid transporter</fullName>
    </submittedName>
</protein>
<evidence type="ECO:0000256" key="7">
    <source>
        <dbReference type="SAM" id="Phobius"/>
    </source>
</evidence>
<name>A0A9P4YU88_9HYPO</name>
<comment type="similarity">
    <text evidence="2">Belongs to the amino acid/polyamine transporter 2 family.</text>
</comment>